<protein>
    <submittedName>
        <fullName evidence="2">Uncharacterized protein</fullName>
    </submittedName>
</protein>
<name>G2YWV1_BOTF4</name>
<evidence type="ECO:0000313" key="3">
    <source>
        <dbReference type="Proteomes" id="UP000008177"/>
    </source>
</evidence>
<dbReference type="HOGENOM" id="CLU_1796177_0_0_1"/>
<dbReference type="EMBL" id="FQ790358">
    <property type="protein sequence ID" value="CCD56099.1"/>
    <property type="molecule type" value="Genomic_DNA"/>
</dbReference>
<sequence length="144" mass="16231">MTHLQHFDEVLKYVNELSNQIDLESTLVRAEALFRRFQRTVEAIDKKSNFPKPSIRHRGTQSTSQVTEPSSSASASSGTDMGNGTIEGARKDKGKKPTNGELEDMPERPKVISKELRELLSRKVMILPRKVVRREGEGLAKLQK</sequence>
<dbReference type="STRING" id="999810.G2YWV1"/>
<evidence type="ECO:0000313" key="2">
    <source>
        <dbReference type="EMBL" id="CCD56099.1"/>
    </source>
</evidence>
<proteinExistence type="predicted"/>
<accession>G2YWV1</accession>
<organism evidence="2 3">
    <name type="scientific">Botryotinia fuckeliana (strain T4)</name>
    <name type="common">Noble rot fungus</name>
    <name type="synonym">Botrytis cinerea</name>
    <dbReference type="NCBI Taxonomy" id="999810"/>
    <lineage>
        <taxon>Eukaryota</taxon>
        <taxon>Fungi</taxon>
        <taxon>Dikarya</taxon>
        <taxon>Ascomycota</taxon>
        <taxon>Pezizomycotina</taxon>
        <taxon>Leotiomycetes</taxon>
        <taxon>Helotiales</taxon>
        <taxon>Sclerotiniaceae</taxon>
        <taxon>Botrytis</taxon>
    </lineage>
</organism>
<feature type="compositionally biased region" description="Polar residues" evidence="1">
    <location>
        <begin position="60"/>
        <end position="69"/>
    </location>
</feature>
<dbReference type="Proteomes" id="UP000008177">
    <property type="component" value="Unplaced contigs"/>
</dbReference>
<gene>
    <name evidence="2" type="ORF">BofuT4_P152310.1</name>
</gene>
<evidence type="ECO:0000256" key="1">
    <source>
        <dbReference type="SAM" id="MobiDB-lite"/>
    </source>
</evidence>
<dbReference type="InParanoid" id="G2YWV1"/>
<reference evidence="3" key="1">
    <citation type="journal article" date="2011" name="PLoS Genet.">
        <title>Genomic analysis of the necrotrophic fungal pathogens Sclerotinia sclerotiorum and Botrytis cinerea.</title>
        <authorList>
            <person name="Amselem J."/>
            <person name="Cuomo C.A."/>
            <person name="van Kan J.A."/>
            <person name="Viaud M."/>
            <person name="Benito E.P."/>
            <person name="Couloux A."/>
            <person name="Coutinho P.M."/>
            <person name="de Vries R.P."/>
            <person name="Dyer P.S."/>
            <person name="Fillinger S."/>
            <person name="Fournier E."/>
            <person name="Gout L."/>
            <person name="Hahn M."/>
            <person name="Kohn L."/>
            <person name="Lapalu N."/>
            <person name="Plummer K.M."/>
            <person name="Pradier J.M."/>
            <person name="Quevillon E."/>
            <person name="Sharon A."/>
            <person name="Simon A."/>
            <person name="ten Have A."/>
            <person name="Tudzynski B."/>
            <person name="Tudzynski P."/>
            <person name="Wincker P."/>
            <person name="Andrew M."/>
            <person name="Anthouard V."/>
            <person name="Beever R.E."/>
            <person name="Beffa R."/>
            <person name="Benoit I."/>
            <person name="Bouzid O."/>
            <person name="Brault B."/>
            <person name="Chen Z."/>
            <person name="Choquer M."/>
            <person name="Collemare J."/>
            <person name="Cotton P."/>
            <person name="Danchin E.G."/>
            <person name="Da Silva C."/>
            <person name="Gautier A."/>
            <person name="Giraud C."/>
            <person name="Giraud T."/>
            <person name="Gonzalez C."/>
            <person name="Grossetete S."/>
            <person name="Guldener U."/>
            <person name="Henrissat B."/>
            <person name="Howlett B.J."/>
            <person name="Kodira C."/>
            <person name="Kretschmer M."/>
            <person name="Lappartient A."/>
            <person name="Leroch M."/>
            <person name="Levis C."/>
            <person name="Mauceli E."/>
            <person name="Neuveglise C."/>
            <person name="Oeser B."/>
            <person name="Pearson M."/>
            <person name="Poulain J."/>
            <person name="Poussereau N."/>
            <person name="Quesneville H."/>
            <person name="Rascle C."/>
            <person name="Schumacher J."/>
            <person name="Segurens B."/>
            <person name="Sexton A."/>
            <person name="Silva E."/>
            <person name="Sirven C."/>
            <person name="Soanes D.M."/>
            <person name="Talbot N.J."/>
            <person name="Templeton M."/>
            <person name="Yandava C."/>
            <person name="Yarden O."/>
            <person name="Zeng Q."/>
            <person name="Rollins J.A."/>
            <person name="Lebrun M.H."/>
            <person name="Dickman M."/>
        </authorList>
    </citation>
    <scope>NUCLEOTIDE SEQUENCE [LARGE SCALE GENOMIC DNA]</scope>
    <source>
        <strain evidence="3">T4</strain>
    </source>
</reference>
<feature type="region of interest" description="Disordered" evidence="1">
    <location>
        <begin position="46"/>
        <end position="111"/>
    </location>
</feature>
<dbReference type="AlphaFoldDB" id="G2YWV1"/>